<evidence type="ECO:0000313" key="2">
    <source>
        <dbReference type="EMBL" id="CUQ01637.1"/>
    </source>
</evidence>
<feature type="domain" description="HTH cro/C1-type" evidence="1">
    <location>
        <begin position="14"/>
        <end position="69"/>
    </location>
</feature>
<reference evidence="2 3" key="1">
    <citation type="submission" date="2015-09" db="EMBL/GenBank/DDBJ databases">
        <authorList>
            <consortium name="Pathogen Informatics"/>
        </authorList>
    </citation>
    <scope>NUCLEOTIDE SEQUENCE [LARGE SCALE GENOMIC DNA]</scope>
    <source>
        <strain evidence="2 3">2789STDY5834865</strain>
    </source>
</reference>
<gene>
    <name evidence="2" type="ORF">ERS852480_04653</name>
</gene>
<dbReference type="InterPro" id="IPR001387">
    <property type="entry name" value="Cro/C1-type_HTH"/>
</dbReference>
<organism evidence="2 3">
    <name type="scientific">Enterocloster clostridioformis</name>
    <dbReference type="NCBI Taxonomy" id="1531"/>
    <lineage>
        <taxon>Bacteria</taxon>
        <taxon>Bacillati</taxon>
        <taxon>Bacillota</taxon>
        <taxon>Clostridia</taxon>
        <taxon>Lachnospirales</taxon>
        <taxon>Lachnospiraceae</taxon>
        <taxon>Enterocloster</taxon>
    </lineage>
</organism>
<evidence type="ECO:0000259" key="1">
    <source>
        <dbReference type="PROSITE" id="PS50943"/>
    </source>
</evidence>
<dbReference type="RefSeq" id="WP_057572875.1">
    <property type="nucleotide sequence ID" value="NZ_CZAB01000073.1"/>
</dbReference>
<dbReference type="AlphaFoldDB" id="A0A174T0J7"/>
<name>A0A174T0J7_9FIRM</name>
<evidence type="ECO:0000313" key="3">
    <source>
        <dbReference type="Proteomes" id="UP000095512"/>
    </source>
</evidence>
<accession>A0A174T0J7</accession>
<dbReference type="PROSITE" id="PS50943">
    <property type="entry name" value="HTH_CROC1"/>
    <property type="match status" value="1"/>
</dbReference>
<sequence length="85" mass="9880">MSEPFDYGHFDIVLADYLRVNGISKNQLSDRANLQRTQLNSYCKNNIKRPDLDVLARICYALNCDLSDIIRYVHPQDRKGEYNNG</sequence>
<dbReference type="Pfam" id="PF13443">
    <property type="entry name" value="HTH_26"/>
    <property type="match status" value="1"/>
</dbReference>
<dbReference type="EMBL" id="CZAB01000073">
    <property type="protein sequence ID" value="CUQ01637.1"/>
    <property type="molecule type" value="Genomic_DNA"/>
</dbReference>
<dbReference type="InterPro" id="IPR010982">
    <property type="entry name" value="Lambda_DNA-bd_dom_sf"/>
</dbReference>
<dbReference type="Gene3D" id="1.10.260.40">
    <property type="entry name" value="lambda repressor-like DNA-binding domains"/>
    <property type="match status" value="1"/>
</dbReference>
<dbReference type="GO" id="GO:0003677">
    <property type="term" value="F:DNA binding"/>
    <property type="evidence" value="ECO:0007669"/>
    <property type="project" value="InterPro"/>
</dbReference>
<dbReference type="Proteomes" id="UP000095512">
    <property type="component" value="Unassembled WGS sequence"/>
</dbReference>
<proteinExistence type="predicted"/>
<dbReference type="SMART" id="SM00530">
    <property type="entry name" value="HTH_XRE"/>
    <property type="match status" value="1"/>
</dbReference>
<dbReference type="SUPFAM" id="SSF47413">
    <property type="entry name" value="lambda repressor-like DNA-binding domains"/>
    <property type="match status" value="1"/>
</dbReference>
<protein>
    <submittedName>
        <fullName evidence="2">XRE family transcriptional regulator</fullName>
    </submittedName>
</protein>